<accession>A0A2T6AYI6</accession>
<keyword evidence="3" id="KW-1185">Reference proteome</keyword>
<dbReference type="RefSeq" id="WP_108026572.1">
    <property type="nucleotide sequence ID" value="NZ_QBKR01000043.1"/>
</dbReference>
<dbReference type="Proteomes" id="UP000244240">
    <property type="component" value="Unassembled WGS sequence"/>
</dbReference>
<evidence type="ECO:0000256" key="1">
    <source>
        <dbReference type="SAM" id="MobiDB-lite"/>
    </source>
</evidence>
<organism evidence="2 3">
    <name type="scientific">Melghirimyces profundicolus</name>
    <dbReference type="NCBI Taxonomy" id="1242148"/>
    <lineage>
        <taxon>Bacteria</taxon>
        <taxon>Bacillati</taxon>
        <taxon>Bacillota</taxon>
        <taxon>Bacilli</taxon>
        <taxon>Bacillales</taxon>
        <taxon>Thermoactinomycetaceae</taxon>
        <taxon>Melghirimyces</taxon>
    </lineage>
</organism>
<comment type="caution">
    <text evidence="2">The sequence shown here is derived from an EMBL/GenBank/DDBJ whole genome shotgun (WGS) entry which is preliminary data.</text>
</comment>
<sequence length="84" mass="9183">MDFVIGLIVLGVVLASFIWLIKSESPTKKTKDDQGAYIDKQGHNQKDSVVMPRNPSGTFPDLHGPLASENQEAIHACPGESFFL</sequence>
<proteinExistence type="predicted"/>
<reference evidence="2 3" key="1">
    <citation type="submission" date="2018-04" db="EMBL/GenBank/DDBJ databases">
        <title>Genomic Encyclopedia of Archaeal and Bacterial Type Strains, Phase II (KMG-II): from individual species to whole genera.</title>
        <authorList>
            <person name="Goeker M."/>
        </authorList>
    </citation>
    <scope>NUCLEOTIDE SEQUENCE [LARGE SCALE GENOMIC DNA]</scope>
    <source>
        <strain evidence="2 3">DSM 45787</strain>
    </source>
</reference>
<gene>
    <name evidence="2" type="ORF">C8P63_1431</name>
</gene>
<name>A0A2T6AYI6_9BACL</name>
<evidence type="ECO:0000313" key="2">
    <source>
        <dbReference type="EMBL" id="PTX48880.1"/>
    </source>
</evidence>
<dbReference type="AlphaFoldDB" id="A0A2T6AYI6"/>
<protein>
    <submittedName>
        <fullName evidence="2">Uncharacterized protein</fullName>
    </submittedName>
</protein>
<feature type="region of interest" description="Disordered" evidence="1">
    <location>
        <begin position="27"/>
        <end position="55"/>
    </location>
</feature>
<evidence type="ECO:0000313" key="3">
    <source>
        <dbReference type="Proteomes" id="UP000244240"/>
    </source>
</evidence>
<dbReference type="EMBL" id="QBKR01000043">
    <property type="protein sequence ID" value="PTX48880.1"/>
    <property type="molecule type" value="Genomic_DNA"/>
</dbReference>
<feature type="compositionally biased region" description="Basic and acidic residues" evidence="1">
    <location>
        <begin position="27"/>
        <end position="46"/>
    </location>
</feature>